<evidence type="ECO:0000313" key="7">
    <source>
        <dbReference type="EMBL" id="MBI9001127.1"/>
    </source>
</evidence>
<evidence type="ECO:0000256" key="3">
    <source>
        <dbReference type="ARBA" id="ARBA00022592"/>
    </source>
</evidence>
<dbReference type="PANTHER" id="PTHR42996">
    <property type="entry name" value="PHOSPHATE-BINDING PROTEIN PSTS"/>
    <property type="match status" value="1"/>
</dbReference>
<protein>
    <recommendedName>
        <fullName evidence="4">Phosphate-binding protein</fullName>
    </recommendedName>
</protein>
<evidence type="ECO:0000256" key="2">
    <source>
        <dbReference type="ARBA" id="ARBA00022448"/>
    </source>
</evidence>
<dbReference type="NCBIfam" id="TIGR00975">
    <property type="entry name" value="3a0107s03"/>
    <property type="match status" value="1"/>
</dbReference>
<dbReference type="InterPro" id="IPR050962">
    <property type="entry name" value="Phosphate-bind_PstS"/>
</dbReference>
<feature type="domain" description="PBP" evidence="6">
    <location>
        <begin position="91"/>
        <end position="385"/>
    </location>
</feature>
<comment type="similarity">
    <text evidence="1 4">Belongs to the PstS family.</text>
</comment>
<dbReference type="CDD" id="cd13565">
    <property type="entry name" value="PBP2_PstS"/>
    <property type="match status" value="1"/>
</dbReference>
<evidence type="ECO:0000256" key="5">
    <source>
        <dbReference type="SAM" id="MobiDB-lite"/>
    </source>
</evidence>
<keyword evidence="2 4" id="KW-0813">Transport</keyword>
<evidence type="ECO:0000256" key="1">
    <source>
        <dbReference type="ARBA" id="ARBA00008725"/>
    </source>
</evidence>
<comment type="caution">
    <text evidence="7">The sequence shown here is derived from an EMBL/GenBank/DDBJ whole genome shotgun (WGS) entry which is preliminary data.</text>
</comment>
<evidence type="ECO:0000313" key="8">
    <source>
        <dbReference type="Proteomes" id="UP000625574"/>
    </source>
</evidence>
<reference evidence="7 8" key="1">
    <citation type="submission" date="2020-12" db="EMBL/GenBank/DDBJ databases">
        <title>Genome public.</title>
        <authorList>
            <person name="Sun Q."/>
        </authorList>
    </citation>
    <scope>NUCLEOTIDE SEQUENCE [LARGE SCALE GENOMIC DNA]</scope>
    <source>
        <strain evidence="7 8">CCM 8864</strain>
    </source>
</reference>
<evidence type="ECO:0000256" key="4">
    <source>
        <dbReference type="PIRNR" id="PIRNR002756"/>
    </source>
</evidence>
<dbReference type="SUPFAM" id="SSF53850">
    <property type="entry name" value="Periplasmic binding protein-like II"/>
    <property type="match status" value="1"/>
</dbReference>
<name>A0ABS0VWI7_9CORY</name>
<keyword evidence="3 4" id="KW-0592">Phosphate transport</keyword>
<proteinExistence type="inferred from homology"/>
<keyword evidence="8" id="KW-1185">Reference proteome</keyword>
<evidence type="ECO:0000259" key="6">
    <source>
        <dbReference type="Pfam" id="PF12849"/>
    </source>
</evidence>
<dbReference type="EMBL" id="JAEIOT010000008">
    <property type="protein sequence ID" value="MBI9001127.1"/>
    <property type="molecule type" value="Genomic_DNA"/>
</dbReference>
<dbReference type="InterPro" id="IPR024370">
    <property type="entry name" value="PBP_domain"/>
</dbReference>
<feature type="region of interest" description="Disordered" evidence="5">
    <location>
        <begin position="76"/>
        <end position="101"/>
    </location>
</feature>
<dbReference type="Pfam" id="PF12849">
    <property type="entry name" value="PBP_like_2"/>
    <property type="match status" value="1"/>
</dbReference>
<sequence>MDEASGPHPRPRLDGVVHFSAVTPPVSRHHQGKLPRTAQPHPWRNSTVIRTRSRRAALLGGIAVVSLAATACSESADTTATGGEGSAAVEGLSGTTGTLSAEGASSQQKAMDLFGTVYQQQVPGAQFNYTASGSGSGQKQFIAAQVAFGGSDSPLSDEQVPEAAKRCGGNEAWHLPLVIGPVAVAYHLEGVSDDIVLSPEVIAKIFSGKISSWDDAAIAALNDGVDLPDTPINVVYRSEESGTSDNFQKFLKAAAPGEWDTTGKSFPSATGAGANGSNGVVTEVSKTNGGITYVEAGFATEQGLSIAQIDFGEGAVELNDKSVGKALDNLTYKTEGHNMVVDSTKLFEMKTEGAYPLVLTTYEIVCSAGYDEETSKMVKDFLNVALNTQNERLEKQGYIPVSGNYAKKLKDAVDAIQ</sequence>
<dbReference type="PIRSF" id="PIRSF002756">
    <property type="entry name" value="PstS"/>
    <property type="match status" value="1"/>
</dbReference>
<dbReference type="InterPro" id="IPR005673">
    <property type="entry name" value="ABC_phos-bd_PstS"/>
</dbReference>
<accession>A0ABS0VWI7</accession>
<gene>
    <name evidence="7" type="primary">pstS</name>
    <name evidence="7" type="ORF">JDV76_09125</name>
</gene>
<dbReference type="Gene3D" id="3.40.190.10">
    <property type="entry name" value="Periplasmic binding protein-like II"/>
    <property type="match status" value="2"/>
</dbReference>
<dbReference type="PANTHER" id="PTHR42996:SF1">
    <property type="entry name" value="PHOSPHATE-BINDING PROTEIN PSTS"/>
    <property type="match status" value="1"/>
</dbReference>
<dbReference type="Proteomes" id="UP000625574">
    <property type="component" value="Unassembled WGS sequence"/>
</dbReference>
<organism evidence="7 8">
    <name type="scientific">Corynebacterium marambiense</name>
    <dbReference type="NCBI Taxonomy" id="2765364"/>
    <lineage>
        <taxon>Bacteria</taxon>
        <taxon>Bacillati</taxon>
        <taxon>Actinomycetota</taxon>
        <taxon>Actinomycetes</taxon>
        <taxon>Mycobacteriales</taxon>
        <taxon>Corynebacteriaceae</taxon>
        <taxon>Corynebacterium</taxon>
    </lineage>
</organism>